<comment type="subcellular location">
    <subcellularLocation>
        <location evidence="1">Membrane</location>
        <topology evidence="1">Multi-pass membrane protein</topology>
    </subcellularLocation>
</comment>
<feature type="transmembrane region" description="Helical" evidence="6">
    <location>
        <begin position="171"/>
        <end position="190"/>
    </location>
</feature>
<dbReference type="STRING" id="1348612.A0A397J5T0"/>
<reference evidence="7 8" key="1">
    <citation type="submission" date="2018-08" db="EMBL/GenBank/DDBJ databases">
        <title>Genome and evolution of the arbuscular mycorrhizal fungus Diversispora epigaea (formerly Glomus versiforme) and its bacterial endosymbionts.</title>
        <authorList>
            <person name="Sun X."/>
            <person name="Fei Z."/>
            <person name="Harrison M."/>
        </authorList>
    </citation>
    <scope>NUCLEOTIDE SEQUENCE [LARGE SCALE GENOMIC DNA]</scope>
    <source>
        <strain evidence="7 8">IT104</strain>
    </source>
</reference>
<evidence type="ECO:0000313" key="7">
    <source>
        <dbReference type="EMBL" id="RHZ81376.1"/>
    </source>
</evidence>
<dbReference type="SUPFAM" id="SSF144091">
    <property type="entry name" value="Rhomboid-like"/>
    <property type="match status" value="1"/>
</dbReference>
<feature type="compositionally biased region" description="Low complexity" evidence="5">
    <location>
        <begin position="279"/>
        <end position="294"/>
    </location>
</feature>
<dbReference type="AlphaFoldDB" id="A0A397J5T0"/>
<keyword evidence="2 6" id="KW-0812">Transmembrane</keyword>
<evidence type="ECO:0008006" key="9">
    <source>
        <dbReference type="Google" id="ProtNLM"/>
    </source>
</evidence>
<dbReference type="OrthoDB" id="272778at2759"/>
<name>A0A397J5T0_9GLOM</name>
<evidence type="ECO:0000256" key="3">
    <source>
        <dbReference type="ARBA" id="ARBA00022989"/>
    </source>
</evidence>
<comment type="caution">
    <text evidence="7">The sequence shown here is derived from an EMBL/GenBank/DDBJ whole genome shotgun (WGS) entry which is preliminary data.</text>
</comment>
<feature type="transmembrane region" description="Helical" evidence="6">
    <location>
        <begin position="91"/>
        <end position="112"/>
    </location>
</feature>
<dbReference type="GO" id="GO:0004252">
    <property type="term" value="F:serine-type endopeptidase activity"/>
    <property type="evidence" value="ECO:0007669"/>
    <property type="project" value="TreeGrafter"/>
</dbReference>
<keyword evidence="3 6" id="KW-1133">Transmembrane helix</keyword>
<evidence type="ECO:0000313" key="8">
    <source>
        <dbReference type="Proteomes" id="UP000266861"/>
    </source>
</evidence>
<dbReference type="Proteomes" id="UP000266861">
    <property type="component" value="Unassembled WGS sequence"/>
</dbReference>
<feature type="compositionally biased region" description="Low complexity" evidence="5">
    <location>
        <begin position="238"/>
        <end position="267"/>
    </location>
</feature>
<dbReference type="SUPFAM" id="SSF46934">
    <property type="entry name" value="UBA-like"/>
    <property type="match status" value="1"/>
</dbReference>
<proteinExistence type="predicted"/>
<dbReference type="PANTHER" id="PTHR43066">
    <property type="entry name" value="RHOMBOID-RELATED PROTEIN"/>
    <property type="match status" value="1"/>
</dbReference>
<dbReference type="EMBL" id="PQFF01000112">
    <property type="protein sequence ID" value="RHZ81376.1"/>
    <property type="molecule type" value="Genomic_DNA"/>
</dbReference>
<keyword evidence="8" id="KW-1185">Reference proteome</keyword>
<dbReference type="InterPro" id="IPR035952">
    <property type="entry name" value="Rhomboid-like_sf"/>
</dbReference>
<feature type="region of interest" description="Disordered" evidence="5">
    <location>
        <begin position="238"/>
        <end position="296"/>
    </location>
</feature>
<dbReference type="PANTHER" id="PTHR43066:SF21">
    <property type="entry name" value="UBIQUITIN-ASSOCIATED DOMAIN-CONTAINING PROTEIN 2"/>
    <property type="match status" value="1"/>
</dbReference>
<feature type="transmembrane region" description="Helical" evidence="6">
    <location>
        <begin position="118"/>
        <end position="137"/>
    </location>
</feature>
<evidence type="ECO:0000256" key="5">
    <source>
        <dbReference type="SAM" id="MobiDB-lite"/>
    </source>
</evidence>
<dbReference type="Gene3D" id="1.20.1540.10">
    <property type="entry name" value="Rhomboid-like"/>
    <property type="match status" value="1"/>
</dbReference>
<evidence type="ECO:0000256" key="1">
    <source>
        <dbReference type="ARBA" id="ARBA00004141"/>
    </source>
</evidence>
<dbReference type="CDD" id="cd14279">
    <property type="entry name" value="CUE"/>
    <property type="match status" value="1"/>
</dbReference>
<sequence>MSSVGIHYGFENAPITRGLLLCISGCSLVTYLLDRRSLVHLQLIPNLISQHEFWRLITSQSIFTSSGEFFLGSLVLYRLRVIERQFGSSKYAAFFFVTSALSTIFEIGALTIGNKYGLTYIPAGPYGFIFSAIYQFYEIIPPIYYYKLLGINISNKFSMYFFLLPFLAYRFPYSIVSGFCGILAGVIYRLNLFNMKKWRFPQFINRLASRFLSTNTSNITRSIRNNSDIRTTINTINNNETMNDYNNNNNSNNNNNNNYNNNNNNINDQQSSPIPAVMQQPSTSQSSSSSSSQSLNQEYYDSLRAMFPLSPQESITHALISSDNDINRAVQFLLDHYT</sequence>
<organism evidence="7 8">
    <name type="scientific">Diversispora epigaea</name>
    <dbReference type="NCBI Taxonomy" id="1348612"/>
    <lineage>
        <taxon>Eukaryota</taxon>
        <taxon>Fungi</taxon>
        <taxon>Fungi incertae sedis</taxon>
        <taxon>Mucoromycota</taxon>
        <taxon>Glomeromycotina</taxon>
        <taxon>Glomeromycetes</taxon>
        <taxon>Diversisporales</taxon>
        <taxon>Diversisporaceae</taxon>
        <taxon>Diversispora</taxon>
    </lineage>
</organism>
<gene>
    <name evidence="7" type="ORF">Glove_120g224</name>
</gene>
<evidence type="ECO:0000256" key="6">
    <source>
        <dbReference type="SAM" id="Phobius"/>
    </source>
</evidence>
<evidence type="ECO:0000256" key="2">
    <source>
        <dbReference type="ARBA" id="ARBA00022692"/>
    </source>
</evidence>
<feature type="transmembrane region" description="Helical" evidence="6">
    <location>
        <begin position="12"/>
        <end position="33"/>
    </location>
</feature>
<accession>A0A397J5T0</accession>
<evidence type="ECO:0000256" key="4">
    <source>
        <dbReference type="ARBA" id="ARBA00023136"/>
    </source>
</evidence>
<dbReference type="InterPro" id="IPR009060">
    <property type="entry name" value="UBA-like_sf"/>
</dbReference>
<dbReference type="GO" id="GO:0016020">
    <property type="term" value="C:membrane"/>
    <property type="evidence" value="ECO:0007669"/>
    <property type="project" value="UniProtKB-SubCell"/>
</dbReference>
<protein>
    <recommendedName>
        <fullName evidence="9">UBA domain-containing protein</fullName>
    </recommendedName>
</protein>
<keyword evidence="4 6" id="KW-0472">Membrane</keyword>